<evidence type="ECO:0000313" key="4">
    <source>
        <dbReference type="EMBL" id="RKR75700.1"/>
    </source>
</evidence>
<reference evidence="4 5" key="1">
    <citation type="submission" date="2018-10" db="EMBL/GenBank/DDBJ databases">
        <title>Sequencing the genomes of 1000 actinobacteria strains.</title>
        <authorList>
            <person name="Klenk H.-P."/>
        </authorList>
    </citation>
    <scope>NUCLEOTIDE SEQUENCE [LARGE SCALE GENOMIC DNA]</scope>
    <source>
        <strain evidence="4 5">DSM 17894</strain>
    </source>
</reference>
<feature type="transmembrane region" description="Helical" evidence="2">
    <location>
        <begin position="291"/>
        <end position="310"/>
    </location>
</feature>
<feature type="transmembrane region" description="Helical" evidence="2">
    <location>
        <begin position="104"/>
        <end position="125"/>
    </location>
</feature>
<proteinExistence type="predicted"/>
<feature type="region of interest" description="Disordered" evidence="1">
    <location>
        <begin position="1"/>
        <end position="38"/>
    </location>
</feature>
<dbReference type="InterPro" id="IPR005182">
    <property type="entry name" value="YdbS-like_PH"/>
</dbReference>
<sequence length="618" mass="67115">MSGWTPGESLPPDSDRRGRAGRTRARSHPAPATGEQLADGEWHHLHPATPLLRGGFFLVVVLGYVLNSAREQLLNLFIPHSGDHGSGGNEGDPVAYVVAHQLEWIAALGILAVLVILVGVFYVSWRMNTFRVTGETVETRSGVLFRTNRRARLDRIQGINVQRPLFARLFGAAKLEINQAGHDANVPLAYLRSSQADEVRREILRRASGVRETEAGSGQPAAPGGTGLIEQRLHEFMASPLGEDTERETGAGATWSPGAPGASPNGYGVPTEQESPSVVRMHLGRLIGSAILTRFTLVLVIIIAVVVVSIATTGQYFLLVIFFPTILGSFSYYSRRVVKSLRYSIASTRDGIRIGWGLLSTSNETLPPGRIHSVKLSQPLLWRPFGWWEVKINRASHASGRGADNQANTTILPVGSADDVAKVLGLILPELVGLTAVDLEAQSALDRGETAADLAASQPRRAVEEGRRTLSLIEAGMTSTGAEGGFTTSPRRGQWLRWFSWHRNGFRTAPGSILLRKGAILRELIVVPLPRVQSVGLRQGPLLRRLRLADVELHTVQGPITADIGALDERDAMAFFQSVAADAVVAARADRTHRWLERGEAGDAPLWQPPAVDTRLDR</sequence>
<dbReference type="Proteomes" id="UP000280008">
    <property type="component" value="Unassembled WGS sequence"/>
</dbReference>
<comment type="caution">
    <text evidence="4">The sequence shown here is derived from an EMBL/GenBank/DDBJ whole genome shotgun (WGS) entry which is preliminary data.</text>
</comment>
<feature type="region of interest" description="Disordered" evidence="1">
    <location>
        <begin position="243"/>
        <end position="265"/>
    </location>
</feature>
<keyword evidence="2" id="KW-0472">Membrane</keyword>
<feature type="domain" description="YdbS-like PH" evidence="3">
    <location>
        <begin position="341"/>
        <end position="420"/>
    </location>
</feature>
<dbReference type="AlphaFoldDB" id="A0A495IJ18"/>
<protein>
    <submittedName>
        <fullName evidence="4">Putative membrane protein</fullName>
    </submittedName>
</protein>
<dbReference type="EMBL" id="RBKS01000001">
    <property type="protein sequence ID" value="RKR75700.1"/>
    <property type="molecule type" value="Genomic_DNA"/>
</dbReference>
<organism evidence="4 5">
    <name type="scientific">Frondihabitans australicus</name>
    <dbReference type="NCBI Taxonomy" id="386892"/>
    <lineage>
        <taxon>Bacteria</taxon>
        <taxon>Bacillati</taxon>
        <taxon>Actinomycetota</taxon>
        <taxon>Actinomycetes</taxon>
        <taxon>Micrococcales</taxon>
        <taxon>Microbacteriaceae</taxon>
        <taxon>Frondihabitans</taxon>
    </lineage>
</organism>
<keyword evidence="2" id="KW-1133">Transmembrane helix</keyword>
<keyword evidence="5" id="KW-1185">Reference proteome</keyword>
<gene>
    <name evidence="4" type="ORF">C8E83_2850</name>
</gene>
<feature type="domain" description="YdbS-like PH" evidence="3">
    <location>
        <begin position="125"/>
        <end position="203"/>
    </location>
</feature>
<dbReference type="PANTHER" id="PTHR34473:SF2">
    <property type="entry name" value="UPF0699 TRANSMEMBRANE PROTEIN YDBT"/>
    <property type="match status" value="1"/>
</dbReference>
<keyword evidence="2" id="KW-0812">Transmembrane</keyword>
<accession>A0A495IJ18</accession>
<feature type="domain" description="YdbS-like PH" evidence="3">
    <location>
        <begin position="501"/>
        <end position="575"/>
    </location>
</feature>
<dbReference type="PANTHER" id="PTHR34473">
    <property type="entry name" value="UPF0699 TRANSMEMBRANE PROTEIN YDBS"/>
    <property type="match status" value="1"/>
</dbReference>
<dbReference type="RefSeq" id="WP_121370468.1">
    <property type="nucleotide sequence ID" value="NZ_RBKS01000001.1"/>
</dbReference>
<evidence type="ECO:0000256" key="1">
    <source>
        <dbReference type="SAM" id="MobiDB-lite"/>
    </source>
</evidence>
<name>A0A495IJ18_9MICO</name>
<evidence type="ECO:0000256" key="2">
    <source>
        <dbReference type="SAM" id="Phobius"/>
    </source>
</evidence>
<dbReference type="OrthoDB" id="3190163at2"/>
<dbReference type="Pfam" id="PF03703">
    <property type="entry name" value="bPH_2"/>
    <property type="match status" value="3"/>
</dbReference>
<evidence type="ECO:0000259" key="3">
    <source>
        <dbReference type="Pfam" id="PF03703"/>
    </source>
</evidence>
<feature type="transmembrane region" description="Helical" evidence="2">
    <location>
        <begin position="316"/>
        <end position="333"/>
    </location>
</feature>
<evidence type="ECO:0000313" key="5">
    <source>
        <dbReference type="Proteomes" id="UP000280008"/>
    </source>
</evidence>